<dbReference type="GO" id="GO:0005737">
    <property type="term" value="C:cytoplasm"/>
    <property type="evidence" value="ECO:0007669"/>
    <property type="project" value="UniProtKB-SubCell"/>
</dbReference>
<feature type="signal peptide" evidence="12">
    <location>
        <begin position="1"/>
        <end position="20"/>
    </location>
</feature>
<organism evidence="14 15">
    <name type="scientific">Clostridium scindens (strain JCM 10418 / VPI 12708)</name>
    <dbReference type="NCBI Taxonomy" id="29347"/>
    <lineage>
        <taxon>Bacteria</taxon>
        <taxon>Bacillati</taxon>
        <taxon>Bacillota</taxon>
        <taxon>Clostridia</taxon>
        <taxon>Lachnospirales</taxon>
        <taxon>Lachnospiraceae</taxon>
    </lineage>
</organism>
<evidence type="ECO:0000256" key="7">
    <source>
        <dbReference type="ARBA" id="ARBA00023235"/>
    </source>
</evidence>
<evidence type="ECO:0000256" key="6">
    <source>
        <dbReference type="ARBA" id="ARBA00023186"/>
    </source>
</evidence>
<comment type="caution">
    <text evidence="14">The sequence shown here is derived from an EMBL/GenBank/DDBJ whole genome shotgun (WGS) entry which is preliminary data.</text>
</comment>
<feature type="chain" id="PRO_5039571199" description="peptidylprolyl isomerase" evidence="12">
    <location>
        <begin position="21"/>
        <end position="351"/>
    </location>
</feature>
<dbReference type="FunFam" id="3.10.50.40:FF:000001">
    <property type="entry name" value="Trigger factor"/>
    <property type="match status" value="1"/>
</dbReference>
<evidence type="ECO:0000256" key="5">
    <source>
        <dbReference type="ARBA" id="ARBA00023110"/>
    </source>
</evidence>
<dbReference type="PROSITE" id="PS51257">
    <property type="entry name" value="PROKAR_LIPOPROTEIN"/>
    <property type="match status" value="1"/>
</dbReference>
<dbReference type="Proteomes" id="UP000462363">
    <property type="component" value="Unassembled WGS sequence"/>
</dbReference>
<comment type="catalytic activity">
    <reaction evidence="1 10">
        <text>[protein]-peptidylproline (omega=180) = [protein]-peptidylproline (omega=0)</text>
        <dbReference type="Rhea" id="RHEA:16237"/>
        <dbReference type="Rhea" id="RHEA-COMP:10747"/>
        <dbReference type="Rhea" id="RHEA-COMP:10748"/>
        <dbReference type="ChEBI" id="CHEBI:83833"/>
        <dbReference type="ChEBI" id="CHEBI:83834"/>
        <dbReference type="EC" id="5.2.1.8"/>
    </reaction>
</comment>
<feature type="domain" description="PPIase FKBP-type" evidence="13">
    <location>
        <begin position="82"/>
        <end position="130"/>
    </location>
</feature>
<dbReference type="GO" id="GO:0006457">
    <property type="term" value="P:protein folding"/>
    <property type="evidence" value="ECO:0007669"/>
    <property type="project" value="InterPro"/>
</dbReference>
<comment type="function">
    <text evidence="9">Involved in protein export. Acts as a chaperone by maintaining the newly synthesized protein in an open conformation. Functions as a peptidyl-prolyl cis-trans isomerase.</text>
</comment>
<dbReference type="AlphaFoldDB" id="A0A844FBI6"/>
<sequence length="351" mass="39362">MKKKIVVLLTGILAASMMLAGCEGSKGLETDSLNISQYKGVEVDQVSKPDEITDKDVEDAIQATLQTNATTNDITDRAVKSGDTVNIDFVGKIDGVEFEGGSGTDYPLTIGSGQFIEGFEDSVVDHNIGDTYDWEGKFPDNYNKTEYAGKPVVFTITVKSISEQVVPELNDEFVKTISEKSKNVKEYKKEVKKQLEDDAQTTYKDTLTQKVWQKVLDNTKVKKYPKKKVKEISDSLVEQYKTAAEYYQTDYETFLKEQMGSSVEDFEAQVDEAAKSSVKQQLVTDAIADKEKIKMDDKEYEKQLKKIADAYGYEDIKAVKEAASEEDLKEIALNNMVKEWLTEHCVQVASK</sequence>
<evidence type="ECO:0000256" key="9">
    <source>
        <dbReference type="ARBA" id="ARBA00024849"/>
    </source>
</evidence>
<dbReference type="GO" id="GO:0003755">
    <property type="term" value="F:peptidyl-prolyl cis-trans isomerase activity"/>
    <property type="evidence" value="ECO:0007669"/>
    <property type="project" value="UniProtKB-KW"/>
</dbReference>
<evidence type="ECO:0000313" key="15">
    <source>
        <dbReference type="Proteomes" id="UP000462363"/>
    </source>
</evidence>
<dbReference type="Pfam" id="PF00254">
    <property type="entry name" value="FKBP_C"/>
    <property type="match status" value="1"/>
</dbReference>
<dbReference type="GO" id="GO:0015031">
    <property type="term" value="P:protein transport"/>
    <property type="evidence" value="ECO:0007669"/>
    <property type="project" value="InterPro"/>
</dbReference>
<dbReference type="Gene3D" id="1.10.3120.10">
    <property type="entry name" value="Trigger factor, C-terminal domain"/>
    <property type="match status" value="1"/>
</dbReference>
<evidence type="ECO:0000313" key="14">
    <source>
        <dbReference type="EMBL" id="MSS41927.1"/>
    </source>
</evidence>
<evidence type="ECO:0000256" key="4">
    <source>
        <dbReference type="ARBA" id="ARBA00022618"/>
    </source>
</evidence>
<keyword evidence="6" id="KW-0143">Chaperone</keyword>
<keyword evidence="8" id="KW-0131">Cell cycle</keyword>
<dbReference type="InterPro" id="IPR027304">
    <property type="entry name" value="Trigger_fact/SurA_dom_sf"/>
</dbReference>
<evidence type="ECO:0000256" key="1">
    <source>
        <dbReference type="ARBA" id="ARBA00000971"/>
    </source>
</evidence>
<dbReference type="PROSITE" id="PS50059">
    <property type="entry name" value="FKBP_PPIASE"/>
    <property type="match status" value="1"/>
</dbReference>
<dbReference type="EMBL" id="VUMB01000061">
    <property type="protein sequence ID" value="MSS41927.1"/>
    <property type="molecule type" value="Genomic_DNA"/>
</dbReference>
<keyword evidence="4" id="KW-0132">Cell division</keyword>
<keyword evidence="5 10" id="KW-0697">Rotamase</keyword>
<dbReference type="InterPro" id="IPR008880">
    <property type="entry name" value="Trigger_fac_C"/>
</dbReference>
<dbReference type="SUPFAM" id="SSF54534">
    <property type="entry name" value="FKBP-like"/>
    <property type="match status" value="1"/>
</dbReference>
<feature type="coiled-coil region" evidence="11">
    <location>
        <begin position="170"/>
        <end position="197"/>
    </location>
</feature>
<dbReference type="InterPro" id="IPR046357">
    <property type="entry name" value="PPIase_dom_sf"/>
</dbReference>
<gene>
    <name evidence="14" type="primary">tig</name>
    <name evidence="14" type="ORF">FYJ37_16855</name>
</gene>
<keyword evidence="12" id="KW-0732">Signal</keyword>
<dbReference type="GO" id="GO:0051301">
    <property type="term" value="P:cell division"/>
    <property type="evidence" value="ECO:0007669"/>
    <property type="project" value="UniProtKB-KW"/>
</dbReference>
<dbReference type="Gene3D" id="3.10.50.40">
    <property type="match status" value="1"/>
</dbReference>
<evidence type="ECO:0000259" key="13">
    <source>
        <dbReference type="PROSITE" id="PS50059"/>
    </source>
</evidence>
<dbReference type="RefSeq" id="WP_154321998.1">
    <property type="nucleotide sequence ID" value="NZ_CP045695.1"/>
</dbReference>
<evidence type="ECO:0000256" key="10">
    <source>
        <dbReference type="PROSITE-ProRule" id="PRU00277"/>
    </source>
</evidence>
<proteinExistence type="inferred from homology"/>
<name>A0A844FBI6_CLOSV</name>
<dbReference type="InterPro" id="IPR001179">
    <property type="entry name" value="PPIase_FKBP_dom"/>
</dbReference>
<comment type="similarity">
    <text evidence="3">Belongs to the FKBP-type PPIase family. Tig subfamily.</text>
</comment>
<accession>A0A844FBI6</accession>
<dbReference type="EC" id="5.2.1.8" evidence="10"/>
<dbReference type="SUPFAM" id="SSF109998">
    <property type="entry name" value="Triger factor/SurA peptide-binding domain-like"/>
    <property type="match status" value="1"/>
</dbReference>
<evidence type="ECO:0000256" key="11">
    <source>
        <dbReference type="SAM" id="Coils"/>
    </source>
</evidence>
<dbReference type="Pfam" id="PF05698">
    <property type="entry name" value="Trigger_C"/>
    <property type="match status" value="1"/>
</dbReference>
<reference evidence="14 15" key="1">
    <citation type="submission" date="2019-08" db="EMBL/GenBank/DDBJ databases">
        <title>In-depth cultivation of the pig gut microbiome towards novel bacterial diversity and tailored functional studies.</title>
        <authorList>
            <person name="Wylensek D."/>
            <person name="Hitch T.C.A."/>
            <person name="Clavel T."/>
        </authorList>
    </citation>
    <scope>NUCLEOTIDE SEQUENCE [LARGE SCALE GENOMIC DNA]</scope>
    <source>
        <strain evidence="14 15">BL-389-WT-3D</strain>
    </source>
</reference>
<protein>
    <recommendedName>
        <fullName evidence="10">peptidylprolyl isomerase</fullName>
        <ecNumber evidence="10">5.2.1.8</ecNumber>
    </recommendedName>
</protein>
<comment type="subcellular location">
    <subcellularLocation>
        <location evidence="2">Cytoplasm</location>
    </subcellularLocation>
</comment>
<dbReference type="NCBIfam" id="TIGR00115">
    <property type="entry name" value="tig"/>
    <property type="match status" value="1"/>
</dbReference>
<keyword evidence="7 10" id="KW-0413">Isomerase</keyword>
<dbReference type="InterPro" id="IPR005215">
    <property type="entry name" value="Trig_fac"/>
</dbReference>
<keyword evidence="11" id="KW-0175">Coiled coil</keyword>
<evidence type="ECO:0000256" key="8">
    <source>
        <dbReference type="ARBA" id="ARBA00023306"/>
    </source>
</evidence>
<evidence type="ECO:0000256" key="12">
    <source>
        <dbReference type="SAM" id="SignalP"/>
    </source>
</evidence>
<dbReference type="InterPro" id="IPR037041">
    <property type="entry name" value="Trigger_fac_C_sf"/>
</dbReference>
<evidence type="ECO:0000256" key="3">
    <source>
        <dbReference type="ARBA" id="ARBA00005464"/>
    </source>
</evidence>
<evidence type="ECO:0000256" key="2">
    <source>
        <dbReference type="ARBA" id="ARBA00004496"/>
    </source>
</evidence>